<feature type="transmembrane region" description="Helical" evidence="1">
    <location>
        <begin position="461"/>
        <end position="484"/>
    </location>
</feature>
<keyword evidence="1" id="KW-1133">Transmembrane helix</keyword>
<sequence length="815" mass="94494">MYACGISHLLEDESAKCPPECPFWAPSAIWKYVGVCSKAENCNLYNPVLHYADQNNNVCLPCQTFGCISCKYEDVSDSIAQIADNPLKLPEYCIKCAKGYKRSDDGKMCYLIHASWWSSLFNVLCVLIITYLLVLLIRLLIRRRKLKEVYLNVVDGLENRDKKMLRNEEATGSPLYNLTIDLSKENVSGIGLMLYFRYLKFIILVMSFLFIISMTQTHIPCSEMIRKFNEPFEIEFLFKPKVAPKNLISVLFGKNVTTGLSEHIINFKSVDDAIEWNLAKYSREISHVMYLSYFVIMGITIVYMVSQRRIIDLFYKNNMQWKHLTLIVKGLSQSIADEEYVKNAIYDATNVKVHSVTICYDIREYKEQIDEFLNFANQLKSSDRESQYVNIGKLQGYYEIMENLRGAGQALITFENYNDKFNVLNSFRHRNIKLYEFNVDPDKVIWENIGYEEKVKEKMGLTVITVILILVIWSVTFFVPYAAYSMHTTMSHLVEILLLSSFVELGSGLVSMSLNYAVHRFNIVNRDVIDGYIMCSNYFIKVINLALNIILAHLNNYGGRNKVLTIVNNGLRLSTPSFKMGEEVSFSLTLSVYMINSLVIIPNVLFIFGCYIMPTLKLLVAFLFMYDHEQACNVLEYPTIDLANKYASDLVNFTSCLLLLFMVKGKQQGVVTFLALFVSYILNYLRSQFILLRRSSKSEHNTWSVECFSLIIWAFPTAIFAACPQYWKWRSSESTLSSIIWSVLSHLAIYYSLMYIIFFPFISVDVNTTHGIFVEKISRELYKENNFEITNVKQPHYKFYNPVYKFREFKTNYNL</sequence>
<dbReference type="GeneID" id="15804552"/>
<keyword evidence="1" id="KW-0812">Transmembrane</keyword>
<dbReference type="RefSeq" id="XP_004832369.1">
    <property type="nucleotide sequence ID" value="XM_004832312.1"/>
</dbReference>
<dbReference type="PANTHER" id="PTHR13018">
    <property type="entry name" value="PROBABLE MEMBRANE PROTEIN DUF221-RELATED"/>
    <property type="match status" value="1"/>
</dbReference>
<accession>L1LBV0</accession>
<dbReference type="GO" id="GO:0005886">
    <property type="term" value="C:plasma membrane"/>
    <property type="evidence" value="ECO:0007669"/>
    <property type="project" value="TreeGrafter"/>
</dbReference>
<keyword evidence="3" id="KW-1185">Reference proteome</keyword>
<dbReference type="OrthoDB" id="364645at2759"/>
<feature type="transmembrane region" description="Helical" evidence="1">
    <location>
        <begin position="496"/>
        <end position="518"/>
    </location>
</feature>
<protein>
    <recommendedName>
        <fullName evidence="4">CSC1/OSCA1-like 7TM region domain-containing protein</fullName>
    </recommendedName>
</protein>
<proteinExistence type="predicted"/>
<feature type="transmembrane region" description="Helical" evidence="1">
    <location>
        <begin position="646"/>
        <end position="663"/>
    </location>
</feature>
<dbReference type="PANTHER" id="PTHR13018:SF5">
    <property type="entry name" value="RE44586P"/>
    <property type="match status" value="1"/>
</dbReference>
<feature type="transmembrane region" description="Helical" evidence="1">
    <location>
        <begin position="669"/>
        <end position="686"/>
    </location>
</feature>
<comment type="caution">
    <text evidence="2">The sequence shown here is derived from an EMBL/GenBank/DDBJ whole genome shotgun (WGS) entry which is preliminary data.</text>
</comment>
<feature type="transmembrane region" description="Helical" evidence="1">
    <location>
        <begin position="116"/>
        <end position="141"/>
    </location>
</feature>
<feature type="transmembrane region" description="Helical" evidence="1">
    <location>
        <begin position="739"/>
        <end position="762"/>
    </location>
</feature>
<organism evidence="2 3">
    <name type="scientific">Theileria equi strain WA</name>
    <dbReference type="NCBI Taxonomy" id="1537102"/>
    <lineage>
        <taxon>Eukaryota</taxon>
        <taxon>Sar</taxon>
        <taxon>Alveolata</taxon>
        <taxon>Apicomplexa</taxon>
        <taxon>Aconoidasida</taxon>
        <taxon>Piroplasmida</taxon>
        <taxon>Theileriidae</taxon>
        <taxon>Theileria</taxon>
    </lineage>
</organism>
<feature type="transmembrane region" description="Helical" evidence="1">
    <location>
        <begin position="600"/>
        <end position="625"/>
    </location>
</feature>
<evidence type="ECO:0008006" key="4">
    <source>
        <dbReference type="Google" id="ProtNLM"/>
    </source>
</evidence>
<evidence type="ECO:0000313" key="3">
    <source>
        <dbReference type="Proteomes" id="UP000031512"/>
    </source>
</evidence>
<dbReference type="eggNOG" id="ENOG502TNE3">
    <property type="taxonomic scope" value="Eukaryota"/>
</dbReference>
<dbReference type="EMBL" id="ACOU01000004">
    <property type="protein sequence ID" value="EKX72917.1"/>
    <property type="molecule type" value="Genomic_DNA"/>
</dbReference>
<reference evidence="2 3" key="1">
    <citation type="journal article" date="2012" name="BMC Genomics">
        <title>Comparative genomic analysis and phylogenetic position of Theileria equi.</title>
        <authorList>
            <person name="Kappmeyer L.S."/>
            <person name="Thiagarajan M."/>
            <person name="Herndon D.R."/>
            <person name="Ramsay J.D."/>
            <person name="Caler E."/>
            <person name="Djikeng A."/>
            <person name="Gillespie J.J."/>
            <person name="Lau A.O."/>
            <person name="Roalson E.H."/>
            <person name="Silva J.C."/>
            <person name="Silva M.G."/>
            <person name="Suarez C.E."/>
            <person name="Ueti M.W."/>
            <person name="Nene V.M."/>
            <person name="Mealey R.H."/>
            <person name="Knowles D.P."/>
            <person name="Brayton K.A."/>
        </authorList>
    </citation>
    <scope>NUCLEOTIDE SEQUENCE [LARGE SCALE GENOMIC DNA]</scope>
    <source>
        <strain evidence="2 3">WA</strain>
    </source>
</reference>
<name>L1LBV0_THEEQ</name>
<dbReference type="AlphaFoldDB" id="L1LBV0"/>
<dbReference type="InterPro" id="IPR045122">
    <property type="entry name" value="Csc1-like"/>
</dbReference>
<feature type="transmembrane region" description="Helical" evidence="1">
    <location>
        <begin position="288"/>
        <end position="306"/>
    </location>
</feature>
<dbReference type="VEuPathDB" id="PiroplasmaDB:BEWA_014760"/>
<dbReference type="GO" id="GO:0005227">
    <property type="term" value="F:calcium-activated cation channel activity"/>
    <property type="evidence" value="ECO:0007669"/>
    <property type="project" value="InterPro"/>
</dbReference>
<evidence type="ECO:0000256" key="1">
    <source>
        <dbReference type="SAM" id="Phobius"/>
    </source>
</evidence>
<dbReference type="KEGG" id="beq:BEWA_014760"/>
<feature type="transmembrane region" description="Helical" evidence="1">
    <location>
        <begin position="707"/>
        <end position="727"/>
    </location>
</feature>
<keyword evidence="1" id="KW-0472">Membrane</keyword>
<evidence type="ECO:0000313" key="2">
    <source>
        <dbReference type="EMBL" id="EKX72917.1"/>
    </source>
</evidence>
<feature type="transmembrane region" description="Helical" evidence="1">
    <location>
        <begin position="198"/>
        <end position="219"/>
    </location>
</feature>
<gene>
    <name evidence="2" type="ORF">BEWA_014760</name>
</gene>
<dbReference type="Proteomes" id="UP000031512">
    <property type="component" value="Unassembled WGS sequence"/>
</dbReference>